<evidence type="ECO:0000313" key="2">
    <source>
        <dbReference type="Proteomes" id="UP000825258"/>
    </source>
</evidence>
<evidence type="ECO:0000313" key="1">
    <source>
        <dbReference type="EMBL" id="BCY29289.1"/>
    </source>
</evidence>
<dbReference type="SUPFAM" id="SSF51126">
    <property type="entry name" value="Pectin lyase-like"/>
    <property type="match status" value="1"/>
</dbReference>
<dbReference type="RefSeq" id="WP_221258377.1">
    <property type="nucleotide sequence ID" value="NZ_AP024749.1"/>
</dbReference>
<dbReference type="InterPro" id="IPR011050">
    <property type="entry name" value="Pectin_lyase_fold/virulence"/>
</dbReference>
<evidence type="ECO:0008006" key="3">
    <source>
        <dbReference type="Google" id="ProtNLM"/>
    </source>
</evidence>
<keyword evidence="2" id="KW-1185">Reference proteome</keyword>
<name>A0ABM7S6S9_9FLAO</name>
<organism evidence="1 2">
    <name type="scientific">Flavobacterium okayamense</name>
    <dbReference type="NCBI Taxonomy" id="2830782"/>
    <lineage>
        <taxon>Bacteria</taxon>
        <taxon>Pseudomonadati</taxon>
        <taxon>Bacteroidota</taxon>
        <taxon>Flavobacteriia</taxon>
        <taxon>Flavobacteriales</taxon>
        <taxon>Flavobacteriaceae</taxon>
        <taxon>Flavobacterium</taxon>
    </lineage>
</organism>
<gene>
    <name evidence="1" type="ORF">KK2020170_21570</name>
</gene>
<accession>A0ABM7S6S9</accession>
<reference evidence="1 2" key="1">
    <citation type="submission" date="2021-06" db="EMBL/GenBank/DDBJ databases">
        <title>Whole genome sequences of Flavobacterium sp. KK2020170 and assembly.</title>
        <authorList>
            <person name="Kitahara K."/>
            <person name="Miyoshi S."/>
            <person name="Uesaka K."/>
        </authorList>
    </citation>
    <scope>NUCLEOTIDE SEQUENCE [LARGE SCALE GENOMIC DNA]</scope>
    <source>
        <strain evidence="1 2">KK2020170</strain>
    </source>
</reference>
<dbReference type="EMBL" id="AP024749">
    <property type="protein sequence ID" value="BCY29289.1"/>
    <property type="molecule type" value="Genomic_DNA"/>
</dbReference>
<protein>
    <recommendedName>
        <fullName evidence="3">Right handed beta helix region</fullName>
    </recommendedName>
</protein>
<proteinExistence type="predicted"/>
<dbReference type="Proteomes" id="UP000825258">
    <property type="component" value="Chromosome"/>
</dbReference>
<sequence>MKHYIFALVGLFTILLSSCRSDFDFQHDVGNLGFSRDTVYLDTVFTNIGSSTYTLKVYNKTDRNISIPKVQLGNGENSNYRLMVDGMPGKVFENVELLAKDSMFVFIEVTSDITDANPTDFLYTDEIQFGTDLNFQKVELVTLIQDAVFLYPEKLGDGTTETLPIGDDEIYGFYLDNADPINGNELHWTNTKPYVIYGYAAVPSNETLIVDSGARIHFHAESGLILANNASIQVNGGPSLTEDLENEVIFEGDRLEPDFSDVPGQWGTIWFTQGSTNSTISNLTIKNATVGMLVSGNDGTPTPTIDMQNVQIYNCSNVGILARTGNLVGRNVVVNNCGETAFAGTFGGSYDFTHCTFANYWPIPNQFCVVLDDYDGSVEYALTKADFKNCIVYGSPNRSISINKEGTDANFNFNFDSCLLKFVNGSQFSSIPEYDFTGSHYTNCLVSLTFNSGFIPDFKNEDNNELIIGENSTAKGNANSTYSTFNDILDNPRNSTIGYDIGAYNFIIFD</sequence>
<dbReference type="PROSITE" id="PS51257">
    <property type="entry name" value="PROKAR_LIPOPROTEIN"/>
    <property type="match status" value="1"/>
</dbReference>